<evidence type="ECO:0000313" key="3">
    <source>
        <dbReference type="Proteomes" id="UP001225034"/>
    </source>
</evidence>
<evidence type="ECO:0000313" key="2">
    <source>
        <dbReference type="EMBL" id="MDQ0206910.1"/>
    </source>
</evidence>
<dbReference type="Proteomes" id="UP001225034">
    <property type="component" value="Unassembled WGS sequence"/>
</dbReference>
<reference evidence="2 3" key="1">
    <citation type="submission" date="2023-07" db="EMBL/GenBank/DDBJ databases">
        <title>Genomic Encyclopedia of Type Strains, Phase IV (KMG-IV): sequencing the most valuable type-strain genomes for metagenomic binning, comparative biology and taxonomic classification.</title>
        <authorList>
            <person name="Goeker M."/>
        </authorList>
    </citation>
    <scope>NUCLEOTIDE SEQUENCE [LARGE SCALE GENOMIC DNA]</scope>
    <source>
        <strain evidence="2 3">DSM 19154</strain>
    </source>
</reference>
<protein>
    <submittedName>
        <fullName evidence="2">Uncharacterized protein</fullName>
    </submittedName>
</protein>
<keyword evidence="3" id="KW-1185">Reference proteome</keyword>
<feature type="transmembrane region" description="Helical" evidence="1">
    <location>
        <begin position="12"/>
        <end position="33"/>
    </location>
</feature>
<comment type="caution">
    <text evidence="2">The sequence shown here is derived from an EMBL/GenBank/DDBJ whole genome shotgun (WGS) entry which is preliminary data.</text>
</comment>
<organism evidence="2 3">
    <name type="scientific">Alkalicoccobacillus murimartini</name>
    <dbReference type="NCBI Taxonomy" id="171685"/>
    <lineage>
        <taxon>Bacteria</taxon>
        <taxon>Bacillati</taxon>
        <taxon>Bacillota</taxon>
        <taxon>Bacilli</taxon>
        <taxon>Bacillales</taxon>
        <taxon>Bacillaceae</taxon>
        <taxon>Alkalicoccobacillus</taxon>
    </lineage>
</organism>
<accession>A0ABT9YHD8</accession>
<gene>
    <name evidence="2" type="ORF">J2S05_001709</name>
</gene>
<sequence length="34" mass="3887">MNREKGFARGLFWGILINIPLWALIIGTVDWVVS</sequence>
<keyword evidence="1" id="KW-0812">Transmembrane</keyword>
<name>A0ABT9YHD8_9BACI</name>
<dbReference type="EMBL" id="JAUSUA010000002">
    <property type="protein sequence ID" value="MDQ0206910.1"/>
    <property type="molecule type" value="Genomic_DNA"/>
</dbReference>
<keyword evidence="1" id="KW-1133">Transmembrane helix</keyword>
<evidence type="ECO:0000256" key="1">
    <source>
        <dbReference type="SAM" id="Phobius"/>
    </source>
</evidence>
<proteinExistence type="predicted"/>
<keyword evidence="1" id="KW-0472">Membrane</keyword>